<keyword evidence="9" id="KW-1185">Reference proteome</keyword>
<proteinExistence type="inferred from homology"/>
<dbReference type="GO" id="GO:0012505">
    <property type="term" value="C:endomembrane system"/>
    <property type="evidence" value="ECO:0007669"/>
    <property type="project" value="UniProtKB-SubCell"/>
</dbReference>
<evidence type="ECO:0000313" key="8">
    <source>
        <dbReference type="EMBL" id="KAK3883527.1"/>
    </source>
</evidence>
<comment type="caution">
    <text evidence="8">The sequence shown here is derived from an EMBL/GenBank/DDBJ whole genome shotgun (WGS) entry which is preliminary data.</text>
</comment>
<feature type="transmembrane region" description="Helical" evidence="6">
    <location>
        <begin position="119"/>
        <end position="140"/>
    </location>
</feature>
<evidence type="ECO:0000256" key="2">
    <source>
        <dbReference type="ARBA" id="ARBA00006565"/>
    </source>
</evidence>
<protein>
    <recommendedName>
        <fullName evidence="7">CWH43-like N-terminal domain-containing protein</fullName>
    </recommendedName>
</protein>
<gene>
    <name evidence="8" type="ORF">Pcinc_012161</name>
</gene>
<dbReference type="PANTHER" id="PTHR21324">
    <property type="entry name" value="FASTING-INDUCIBLE INTEGRAL MEMBRANE PROTEIN TM6P1-RELATED"/>
    <property type="match status" value="1"/>
</dbReference>
<comment type="similarity">
    <text evidence="2">Belongs to the DRAM/TMEM150 family.</text>
</comment>
<evidence type="ECO:0000256" key="5">
    <source>
        <dbReference type="ARBA" id="ARBA00023136"/>
    </source>
</evidence>
<evidence type="ECO:0000256" key="3">
    <source>
        <dbReference type="ARBA" id="ARBA00022692"/>
    </source>
</evidence>
<dbReference type="EMBL" id="JAWQEG010000983">
    <property type="protein sequence ID" value="KAK3883527.1"/>
    <property type="molecule type" value="Genomic_DNA"/>
</dbReference>
<evidence type="ECO:0000256" key="1">
    <source>
        <dbReference type="ARBA" id="ARBA00004127"/>
    </source>
</evidence>
<dbReference type="Pfam" id="PF10277">
    <property type="entry name" value="Frag1"/>
    <property type="match status" value="1"/>
</dbReference>
<feature type="domain" description="CWH43-like N-terminal" evidence="7">
    <location>
        <begin position="7"/>
        <end position="235"/>
    </location>
</feature>
<dbReference type="InterPro" id="IPR050911">
    <property type="entry name" value="DRAM/TMEM150_Autophagy_Mod"/>
</dbReference>
<organism evidence="8 9">
    <name type="scientific">Petrolisthes cinctipes</name>
    <name type="common">Flat porcelain crab</name>
    <dbReference type="NCBI Taxonomy" id="88211"/>
    <lineage>
        <taxon>Eukaryota</taxon>
        <taxon>Metazoa</taxon>
        <taxon>Ecdysozoa</taxon>
        <taxon>Arthropoda</taxon>
        <taxon>Crustacea</taxon>
        <taxon>Multicrustacea</taxon>
        <taxon>Malacostraca</taxon>
        <taxon>Eumalacostraca</taxon>
        <taxon>Eucarida</taxon>
        <taxon>Decapoda</taxon>
        <taxon>Pleocyemata</taxon>
        <taxon>Anomura</taxon>
        <taxon>Galatheoidea</taxon>
        <taxon>Porcellanidae</taxon>
        <taxon>Petrolisthes</taxon>
    </lineage>
</organism>
<feature type="transmembrane region" description="Helical" evidence="6">
    <location>
        <begin position="54"/>
        <end position="72"/>
    </location>
</feature>
<dbReference type="PANTHER" id="PTHR21324:SF2">
    <property type="entry name" value="EG:22E5.9 PROTEIN"/>
    <property type="match status" value="1"/>
</dbReference>
<keyword evidence="3 6" id="KW-0812">Transmembrane</keyword>
<accession>A0AAE1FZF7</accession>
<evidence type="ECO:0000259" key="7">
    <source>
        <dbReference type="Pfam" id="PF10277"/>
    </source>
</evidence>
<sequence length="270" mass="30106">MSDGFGLAWLPLTSALLIPSTFLITYVWSVLEDHVEPDFPYISSTGAFPPESCFFAQMLNIVALLLGVTVWARHKQIEDHCSKTFTIGRVPGQSRVAAWLGYSAAAGISMVANFQSINIITVHMVGASLAFGVGTVYLWIQGVLSWSLVPYQNSVGVAVLRLVMAGIATAMICTTITLSILHSQSTSYIAYWSVLREWRRERTSWRLHISATVAEWVLAGAFVVFLFTLIPEFKRITVATVRVETERDRRQVRQRDDSRVSSTDTVQDIR</sequence>
<dbReference type="InterPro" id="IPR019402">
    <property type="entry name" value="CWH43_N"/>
</dbReference>
<comment type="subcellular location">
    <subcellularLocation>
        <location evidence="1">Endomembrane system</location>
        <topology evidence="1">Multi-pass membrane protein</topology>
    </subcellularLocation>
</comment>
<evidence type="ECO:0000256" key="6">
    <source>
        <dbReference type="SAM" id="Phobius"/>
    </source>
</evidence>
<feature type="transmembrane region" description="Helical" evidence="6">
    <location>
        <begin position="160"/>
        <end position="181"/>
    </location>
</feature>
<feature type="transmembrane region" description="Helical" evidence="6">
    <location>
        <begin position="7"/>
        <end position="28"/>
    </location>
</feature>
<reference evidence="8" key="1">
    <citation type="submission" date="2023-10" db="EMBL/GenBank/DDBJ databases">
        <title>Genome assemblies of two species of porcelain crab, Petrolisthes cinctipes and Petrolisthes manimaculis (Anomura: Porcellanidae).</title>
        <authorList>
            <person name="Angst P."/>
        </authorList>
    </citation>
    <scope>NUCLEOTIDE SEQUENCE</scope>
    <source>
        <strain evidence="8">PB745_01</strain>
        <tissue evidence="8">Gill</tissue>
    </source>
</reference>
<name>A0AAE1FZF7_PETCI</name>
<evidence type="ECO:0000313" key="9">
    <source>
        <dbReference type="Proteomes" id="UP001286313"/>
    </source>
</evidence>
<feature type="transmembrane region" description="Helical" evidence="6">
    <location>
        <begin position="205"/>
        <end position="230"/>
    </location>
</feature>
<keyword evidence="5 6" id="KW-0472">Membrane</keyword>
<keyword evidence="4 6" id="KW-1133">Transmembrane helix</keyword>
<evidence type="ECO:0000256" key="4">
    <source>
        <dbReference type="ARBA" id="ARBA00022989"/>
    </source>
</evidence>
<dbReference type="AlphaFoldDB" id="A0AAE1FZF7"/>
<dbReference type="Proteomes" id="UP001286313">
    <property type="component" value="Unassembled WGS sequence"/>
</dbReference>